<dbReference type="SUPFAM" id="SSF88659">
    <property type="entry name" value="Sigma3 and sigma4 domains of RNA polymerase sigma factors"/>
    <property type="match status" value="1"/>
</dbReference>
<evidence type="ECO:0000256" key="2">
    <source>
        <dbReference type="ARBA" id="ARBA00023015"/>
    </source>
</evidence>
<accession>A0A919RLQ5</accession>
<dbReference type="InterPro" id="IPR036388">
    <property type="entry name" value="WH-like_DNA-bd_sf"/>
</dbReference>
<keyword evidence="5" id="KW-0804">Transcription</keyword>
<dbReference type="Proteomes" id="UP000606172">
    <property type="component" value="Unassembled WGS sequence"/>
</dbReference>
<dbReference type="PANTHER" id="PTHR43133">
    <property type="entry name" value="RNA POLYMERASE ECF-TYPE SIGMA FACTO"/>
    <property type="match status" value="1"/>
</dbReference>
<dbReference type="Pfam" id="PF04542">
    <property type="entry name" value="Sigma70_r2"/>
    <property type="match status" value="1"/>
</dbReference>
<reference evidence="8" key="1">
    <citation type="submission" date="2021-01" db="EMBL/GenBank/DDBJ databases">
        <title>Whole genome shotgun sequence of Sinosporangium siamense NBRC 109515.</title>
        <authorList>
            <person name="Komaki H."/>
            <person name="Tamura T."/>
        </authorList>
    </citation>
    <scope>NUCLEOTIDE SEQUENCE</scope>
    <source>
        <strain evidence="8">NBRC 109515</strain>
    </source>
</reference>
<dbReference type="Gene3D" id="1.10.1740.10">
    <property type="match status" value="1"/>
</dbReference>
<dbReference type="PANTHER" id="PTHR43133:SF50">
    <property type="entry name" value="ECF RNA POLYMERASE SIGMA FACTOR SIGM"/>
    <property type="match status" value="1"/>
</dbReference>
<comment type="similarity">
    <text evidence="1">Belongs to the sigma-70 factor family. ECF subfamily.</text>
</comment>
<evidence type="ECO:0000313" key="8">
    <source>
        <dbReference type="EMBL" id="GII94739.1"/>
    </source>
</evidence>
<dbReference type="InterPro" id="IPR014325">
    <property type="entry name" value="RNA_pol_sigma-E_actinobac"/>
</dbReference>
<evidence type="ECO:0000256" key="4">
    <source>
        <dbReference type="ARBA" id="ARBA00023125"/>
    </source>
</evidence>
<name>A0A919RLQ5_9ACTN</name>
<evidence type="ECO:0008006" key="10">
    <source>
        <dbReference type="Google" id="ProtNLM"/>
    </source>
</evidence>
<evidence type="ECO:0000313" key="9">
    <source>
        <dbReference type="Proteomes" id="UP000606172"/>
    </source>
</evidence>
<dbReference type="Gene3D" id="1.10.10.10">
    <property type="entry name" value="Winged helix-like DNA-binding domain superfamily/Winged helix DNA-binding domain"/>
    <property type="match status" value="1"/>
</dbReference>
<dbReference type="SUPFAM" id="SSF88946">
    <property type="entry name" value="Sigma2 domain of RNA polymerase sigma factors"/>
    <property type="match status" value="1"/>
</dbReference>
<feature type="domain" description="RNA polymerase sigma-70 region 2" evidence="6">
    <location>
        <begin position="20"/>
        <end position="86"/>
    </location>
</feature>
<dbReference type="GO" id="GO:0016987">
    <property type="term" value="F:sigma factor activity"/>
    <property type="evidence" value="ECO:0007669"/>
    <property type="project" value="UniProtKB-KW"/>
</dbReference>
<feature type="domain" description="RNA polymerase sigma factor 70 region 4 type 2" evidence="7">
    <location>
        <begin position="113"/>
        <end position="165"/>
    </location>
</feature>
<evidence type="ECO:0000259" key="7">
    <source>
        <dbReference type="Pfam" id="PF08281"/>
    </source>
</evidence>
<dbReference type="InterPro" id="IPR007627">
    <property type="entry name" value="RNA_pol_sigma70_r2"/>
</dbReference>
<gene>
    <name evidence="8" type="ORF">Ssi02_49700</name>
</gene>
<dbReference type="GO" id="GO:0003677">
    <property type="term" value="F:DNA binding"/>
    <property type="evidence" value="ECO:0007669"/>
    <property type="project" value="UniProtKB-KW"/>
</dbReference>
<comment type="caution">
    <text evidence="8">The sequence shown here is derived from an EMBL/GenBank/DDBJ whole genome shotgun (WGS) entry which is preliminary data.</text>
</comment>
<dbReference type="EMBL" id="BOOW01000030">
    <property type="protein sequence ID" value="GII94739.1"/>
    <property type="molecule type" value="Genomic_DNA"/>
</dbReference>
<evidence type="ECO:0000256" key="5">
    <source>
        <dbReference type="ARBA" id="ARBA00023163"/>
    </source>
</evidence>
<dbReference type="AlphaFoldDB" id="A0A919RLQ5"/>
<keyword evidence="9" id="KW-1185">Reference proteome</keyword>
<dbReference type="Pfam" id="PF08281">
    <property type="entry name" value="Sigma70_r4_2"/>
    <property type="match status" value="1"/>
</dbReference>
<dbReference type="CDD" id="cd06171">
    <property type="entry name" value="Sigma70_r4"/>
    <property type="match status" value="1"/>
</dbReference>
<sequence>MQADIVDLSTPSSGETVSALYAAHALGLTRMALVMLGDRESAEDVVQEAFLGLHRRFGGLRDPDKALVYLRSAVLNNARSVLRRRKLPSWFAGTYEPPIWSAESAAMLGEERRAVLSALHRLPRRQREVLVLRFYADLSEEEAAQTLGVSRGTIKSTTHRAVAALGRLLGDHP</sequence>
<evidence type="ECO:0000259" key="6">
    <source>
        <dbReference type="Pfam" id="PF04542"/>
    </source>
</evidence>
<keyword evidence="2" id="KW-0805">Transcription regulation</keyword>
<dbReference type="RefSeq" id="WP_204029513.1">
    <property type="nucleotide sequence ID" value="NZ_BOOW01000030.1"/>
</dbReference>
<keyword evidence="4" id="KW-0238">DNA-binding</keyword>
<evidence type="ECO:0000256" key="1">
    <source>
        <dbReference type="ARBA" id="ARBA00010641"/>
    </source>
</evidence>
<dbReference type="NCBIfam" id="TIGR02983">
    <property type="entry name" value="SigE-fam_strep"/>
    <property type="match status" value="1"/>
</dbReference>
<dbReference type="InterPro" id="IPR039425">
    <property type="entry name" value="RNA_pol_sigma-70-like"/>
</dbReference>
<organism evidence="8 9">
    <name type="scientific">Sinosporangium siamense</name>
    <dbReference type="NCBI Taxonomy" id="1367973"/>
    <lineage>
        <taxon>Bacteria</taxon>
        <taxon>Bacillati</taxon>
        <taxon>Actinomycetota</taxon>
        <taxon>Actinomycetes</taxon>
        <taxon>Streptosporangiales</taxon>
        <taxon>Streptosporangiaceae</taxon>
        <taxon>Sinosporangium</taxon>
    </lineage>
</organism>
<dbReference type="InterPro" id="IPR013325">
    <property type="entry name" value="RNA_pol_sigma_r2"/>
</dbReference>
<keyword evidence="3" id="KW-0731">Sigma factor</keyword>
<proteinExistence type="inferred from homology"/>
<dbReference type="NCBIfam" id="TIGR02937">
    <property type="entry name" value="sigma70-ECF"/>
    <property type="match status" value="1"/>
</dbReference>
<evidence type="ECO:0000256" key="3">
    <source>
        <dbReference type="ARBA" id="ARBA00023082"/>
    </source>
</evidence>
<dbReference type="InterPro" id="IPR013249">
    <property type="entry name" value="RNA_pol_sigma70_r4_t2"/>
</dbReference>
<protein>
    <recommendedName>
        <fullName evidence="10">SigE family RNA polymerase sigma factor</fullName>
    </recommendedName>
</protein>
<dbReference type="InterPro" id="IPR013324">
    <property type="entry name" value="RNA_pol_sigma_r3/r4-like"/>
</dbReference>
<dbReference type="InterPro" id="IPR014284">
    <property type="entry name" value="RNA_pol_sigma-70_dom"/>
</dbReference>
<dbReference type="GO" id="GO:0006352">
    <property type="term" value="P:DNA-templated transcription initiation"/>
    <property type="evidence" value="ECO:0007669"/>
    <property type="project" value="InterPro"/>
</dbReference>